<keyword evidence="11" id="KW-0482">Metalloprotease</keyword>
<name>A0AA97KUI0_EUBMA</name>
<feature type="binding site" evidence="15">
    <location>
        <position position="209"/>
    </location>
    <ligand>
        <name>Ca(2+)</name>
        <dbReference type="ChEBI" id="CHEBI:29108"/>
        <label>2</label>
    </ligand>
</feature>
<proteinExistence type="inferred from homology"/>
<evidence type="ECO:0000256" key="5">
    <source>
        <dbReference type="ARBA" id="ARBA00022670"/>
    </source>
</evidence>
<organism evidence="19 20">
    <name type="scientific">Eublepharis macularius</name>
    <name type="common">Leopard gecko</name>
    <name type="synonym">Cyrtodactylus macularius</name>
    <dbReference type="NCBI Taxonomy" id="481883"/>
    <lineage>
        <taxon>Eukaryota</taxon>
        <taxon>Metazoa</taxon>
        <taxon>Chordata</taxon>
        <taxon>Craniata</taxon>
        <taxon>Vertebrata</taxon>
        <taxon>Euteleostomi</taxon>
        <taxon>Lepidosauria</taxon>
        <taxon>Squamata</taxon>
        <taxon>Bifurcata</taxon>
        <taxon>Gekkota</taxon>
        <taxon>Eublepharidae</taxon>
        <taxon>Eublepharinae</taxon>
        <taxon>Eublepharis</taxon>
    </lineage>
</organism>
<dbReference type="SMART" id="SM00235">
    <property type="entry name" value="ZnMc"/>
    <property type="match status" value="1"/>
</dbReference>
<dbReference type="PROSITE" id="PS00546">
    <property type="entry name" value="CYSTEINE_SWITCH"/>
    <property type="match status" value="1"/>
</dbReference>
<feature type="binding site" evidence="15">
    <location>
        <position position="216"/>
    </location>
    <ligand>
        <name>Ca(2+)</name>
        <dbReference type="ChEBI" id="CHEBI:29108"/>
        <label>1</label>
    </ligand>
</feature>
<sequence>MTSTLKYVLLGIAILLPCNLAFPILRISAHRDEDTNEMTAEQKYKQACLSPLSIVQIYLDHYYPDDKKLHHSIKERLEMMQKFFHLHVTGTMDDETKRVMKQPRCGVPDVSEYKTMDGNPKWDKNIITYRINNYTPDLPPATIEQTIKRAFQLWADVTPLTFIKAEKEPADIEIWFARRAHGDFNPFDGPGGTLAHAFGPVKGSDIGGDAHFDEDEKWSEYNTDVNLFLVAAHEFGHSLGMDHSSEVGALMYPTYDYRNPDNYTLPDDDKKGIQSLYGGKDDGHKNNEYDYDDQADYYC</sequence>
<evidence type="ECO:0000256" key="3">
    <source>
        <dbReference type="ARBA" id="ARBA00022525"/>
    </source>
</evidence>
<feature type="signal peptide" evidence="17">
    <location>
        <begin position="1"/>
        <end position="21"/>
    </location>
</feature>
<keyword evidence="5" id="KW-0645">Protease</keyword>
<dbReference type="GO" id="GO:0030574">
    <property type="term" value="P:collagen catabolic process"/>
    <property type="evidence" value="ECO:0007669"/>
    <property type="project" value="TreeGrafter"/>
</dbReference>
<evidence type="ECO:0000256" key="9">
    <source>
        <dbReference type="ARBA" id="ARBA00022833"/>
    </source>
</evidence>
<keyword evidence="19" id="KW-1185">Reference proteome</keyword>
<dbReference type="Gene3D" id="3.40.390.10">
    <property type="entry name" value="Collagenase (Catalytic Domain)"/>
    <property type="match status" value="1"/>
</dbReference>
<comment type="similarity">
    <text evidence="2">Belongs to the peptidase M10A family.</text>
</comment>
<feature type="binding site" evidence="15">
    <location>
        <position position="189"/>
    </location>
    <ligand>
        <name>Ca(2+)</name>
        <dbReference type="ChEBI" id="CHEBI:29108"/>
        <label>3</label>
    </ligand>
</feature>
<dbReference type="GO" id="GO:0031012">
    <property type="term" value="C:extracellular matrix"/>
    <property type="evidence" value="ECO:0007669"/>
    <property type="project" value="InterPro"/>
</dbReference>
<dbReference type="InterPro" id="IPR021190">
    <property type="entry name" value="Pept_M10A"/>
</dbReference>
<keyword evidence="4" id="KW-0272">Extracellular matrix</keyword>
<feature type="binding site" evidence="15">
    <location>
        <position position="211"/>
    </location>
    <ligand>
        <name>Zn(2+)</name>
        <dbReference type="ChEBI" id="CHEBI:29105"/>
        <label>1</label>
    </ligand>
</feature>
<comment type="cofactor">
    <cofactor evidence="15">
        <name>Zn(2+)</name>
        <dbReference type="ChEBI" id="CHEBI:29105"/>
    </cofactor>
    <text evidence="15">Binds 2 Zn(2+) ions per subunit.</text>
</comment>
<dbReference type="SUPFAM" id="SSF55486">
    <property type="entry name" value="Metalloproteases ('zincins'), catalytic domain"/>
    <property type="match status" value="1"/>
</dbReference>
<feature type="binding site" evidence="15">
    <location>
        <position position="237"/>
    </location>
    <ligand>
        <name>Zn(2+)</name>
        <dbReference type="ChEBI" id="CHEBI:29105"/>
        <label>2</label>
        <note>catalytic</note>
    </ligand>
</feature>
<feature type="binding site" evidence="15">
    <location>
        <position position="216"/>
    </location>
    <ligand>
        <name>Ca(2+)</name>
        <dbReference type="ChEBI" id="CHEBI:29108"/>
        <label>3</label>
    </ligand>
</feature>
<dbReference type="InterPro" id="IPR033739">
    <property type="entry name" value="M10A_MMP"/>
</dbReference>
<gene>
    <name evidence="20" type="primary">LOC129326306</name>
</gene>
<keyword evidence="7 17" id="KW-0732">Signal</keyword>
<evidence type="ECO:0000256" key="17">
    <source>
        <dbReference type="SAM" id="SignalP"/>
    </source>
</evidence>
<keyword evidence="13" id="KW-1015">Disulfide bond</keyword>
<dbReference type="AlphaFoldDB" id="A0AA97KUI0"/>
<dbReference type="GO" id="GO:0004222">
    <property type="term" value="F:metalloendopeptidase activity"/>
    <property type="evidence" value="ECO:0007669"/>
    <property type="project" value="InterPro"/>
</dbReference>
<dbReference type="SUPFAM" id="SSF47090">
    <property type="entry name" value="PGBD-like"/>
    <property type="match status" value="1"/>
</dbReference>
<comment type="subcellular location">
    <subcellularLocation>
        <location evidence="1">Secreted</location>
        <location evidence="1">Extracellular space</location>
        <location evidence="1">Extracellular matrix</location>
    </subcellularLocation>
</comment>
<dbReference type="GO" id="GO:0030198">
    <property type="term" value="P:extracellular matrix organization"/>
    <property type="evidence" value="ECO:0007669"/>
    <property type="project" value="TreeGrafter"/>
</dbReference>
<evidence type="ECO:0000256" key="8">
    <source>
        <dbReference type="ARBA" id="ARBA00022801"/>
    </source>
</evidence>
<dbReference type="Pfam" id="PF00413">
    <property type="entry name" value="Peptidase_M10"/>
    <property type="match status" value="1"/>
</dbReference>
<dbReference type="PANTHER" id="PTHR10201">
    <property type="entry name" value="MATRIX METALLOPROTEINASE"/>
    <property type="match status" value="1"/>
</dbReference>
<evidence type="ECO:0000256" key="11">
    <source>
        <dbReference type="ARBA" id="ARBA00023049"/>
    </source>
</evidence>
<keyword evidence="6 15" id="KW-0479">Metal-binding</keyword>
<evidence type="ECO:0000259" key="18">
    <source>
        <dbReference type="SMART" id="SM00235"/>
    </source>
</evidence>
<feature type="binding site" evidence="15">
    <location>
        <position position="207"/>
    </location>
    <ligand>
        <name>Ca(2+)</name>
        <dbReference type="ChEBI" id="CHEBI:29108"/>
        <label>2</label>
    </ligand>
</feature>
<keyword evidence="12" id="KW-0865">Zymogen</keyword>
<feature type="binding site" evidence="15">
    <location>
        <position position="171"/>
    </location>
    <ligand>
        <name>Ca(2+)</name>
        <dbReference type="ChEBI" id="CHEBI:29108"/>
        <label>2</label>
    </ligand>
</feature>
<evidence type="ECO:0000256" key="12">
    <source>
        <dbReference type="ARBA" id="ARBA00023145"/>
    </source>
</evidence>
<dbReference type="InterPro" id="IPR006026">
    <property type="entry name" value="Peptidase_Metallo"/>
</dbReference>
<feature type="binding site" evidence="15">
    <location>
        <position position="251"/>
    </location>
    <ligand>
        <name>Zn(2+)</name>
        <dbReference type="ChEBI" id="CHEBI:29105"/>
        <label>2</label>
        <note>catalytic</note>
    </ligand>
</feature>
<evidence type="ECO:0000256" key="13">
    <source>
        <dbReference type="ARBA" id="ARBA00023157"/>
    </source>
</evidence>
<evidence type="ECO:0000256" key="6">
    <source>
        <dbReference type="ARBA" id="ARBA00022723"/>
    </source>
</evidence>
<dbReference type="GO" id="GO:0005615">
    <property type="term" value="C:extracellular space"/>
    <property type="evidence" value="ECO:0007669"/>
    <property type="project" value="TreeGrafter"/>
</dbReference>
<evidence type="ECO:0000256" key="7">
    <source>
        <dbReference type="ARBA" id="ARBA00022729"/>
    </source>
</evidence>
<evidence type="ECO:0000256" key="14">
    <source>
        <dbReference type="PIRSR" id="PIRSR621190-1"/>
    </source>
</evidence>
<dbReference type="GO" id="GO:0006508">
    <property type="term" value="P:proteolysis"/>
    <property type="evidence" value="ECO:0007669"/>
    <property type="project" value="UniProtKB-KW"/>
</dbReference>
<dbReference type="InterPro" id="IPR021158">
    <property type="entry name" value="Pept_M10A_Zn_BS"/>
</dbReference>
<feature type="binding site" evidence="15">
    <location>
        <position position="233"/>
    </location>
    <ligand>
        <name>Zn(2+)</name>
        <dbReference type="ChEBI" id="CHEBI:29105"/>
        <label>2</label>
        <note>catalytic</note>
    </ligand>
</feature>
<evidence type="ECO:0000256" key="10">
    <source>
        <dbReference type="ARBA" id="ARBA00022837"/>
    </source>
</evidence>
<feature type="domain" description="Peptidase metallopeptidase" evidence="18">
    <location>
        <begin position="118"/>
        <end position="279"/>
    </location>
</feature>
<dbReference type="GO" id="GO:0008270">
    <property type="term" value="F:zinc ion binding"/>
    <property type="evidence" value="ECO:0007669"/>
    <property type="project" value="InterPro"/>
</dbReference>
<evidence type="ECO:0000256" key="2">
    <source>
        <dbReference type="ARBA" id="ARBA00010370"/>
    </source>
</evidence>
<accession>A0AA97KUI0</accession>
<dbReference type="GeneID" id="129326306"/>
<evidence type="ECO:0000313" key="20">
    <source>
        <dbReference type="RefSeq" id="XP_054830433.1"/>
    </source>
</evidence>
<keyword evidence="10 15" id="KW-0106">Calcium</keyword>
<evidence type="ECO:0000313" key="19">
    <source>
        <dbReference type="Proteomes" id="UP001190640"/>
    </source>
</evidence>
<feature type="binding site" evidence="15">
    <location>
        <position position="137"/>
    </location>
    <ligand>
        <name>Ca(2+)</name>
        <dbReference type="ChEBI" id="CHEBI:29108"/>
        <label>1</label>
    </ligand>
</feature>
<keyword evidence="9 15" id="KW-0862">Zinc</keyword>
<evidence type="ECO:0000256" key="4">
    <source>
        <dbReference type="ARBA" id="ARBA00022530"/>
    </source>
</evidence>
<dbReference type="InterPro" id="IPR024079">
    <property type="entry name" value="MetalloPept_cat_dom_sf"/>
</dbReference>
<reference evidence="20" key="1">
    <citation type="submission" date="2025-08" db="UniProtKB">
        <authorList>
            <consortium name="RefSeq"/>
        </authorList>
    </citation>
    <scope>IDENTIFICATION</scope>
    <source>
        <tissue evidence="20">Blood</tissue>
    </source>
</reference>
<feature type="active site" evidence="14">
    <location>
        <position position="234"/>
    </location>
</feature>
<keyword evidence="3" id="KW-0964">Secreted</keyword>
<dbReference type="Proteomes" id="UP001190640">
    <property type="component" value="Chromosome 3"/>
</dbReference>
<feature type="binding site" evidence="15">
    <location>
        <position position="243"/>
    </location>
    <ligand>
        <name>Zn(2+)</name>
        <dbReference type="ChEBI" id="CHEBI:29105"/>
        <label>2</label>
        <note>catalytic</note>
    </ligand>
</feature>
<dbReference type="RefSeq" id="XP_054830433.1">
    <property type="nucleotide sequence ID" value="XM_054974458.1"/>
</dbReference>
<dbReference type="PANTHER" id="PTHR10201:SF165">
    <property type="entry name" value="COLLAGENASE 3"/>
    <property type="match status" value="1"/>
</dbReference>
<evidence type="ECO:0000256" key="16">
    <source>
        <dbReference type="PIRSR" id="PIRSR621190-5"/>
    </source>
</evidence>
<feature type="binding site" evidence="15">
    <location>
        <position position="188"/>
    </location>
    <ligand>
        <name>Ca(2+)</name>
        <dbReference type="ChEBI" id="CHEBI:29108"/>
        <label>3</label>
    </ligand>
</feature>
<keyword evidence="8" id="KW-0378">Hydrolase</keyword>
<feature type="binding site" description="in inhibited form" evidence="15">
    <location>
        <position position="105"/>
    </location>
    <ligand>
        <name>Zn(2+)</name>
        <dbReference type="ChEBI" id="CHEBI:29105"/>
        <label>2</label>
        <note>catalytic</note>
    </ligand>
</feature>
<feature type="binding site" evidence="15">
    <location>
        <position position="196"/>
    </location>
    <ligand>
        <name>Zn(2+)</name>
        <dbReference type="ChEBI" id="CHEBI:29105"/>
        <label>1</label>
    </ligand>
</feature>
<dbReference type="PRINTS" id="PR00138">
    <property type="entry name" value="MATRIXIN"/>
</dbReference>
<protein>
    <submittedName>
        <fullName evidence="20">Matrilysin-like</fullName>
    </submittedName>
</protein>
<evidence type="ECO:0000256" key="15">
    <source>
        <dbReference type="PIRSR" id="PIRSR621190-2"/>
    </source>
</evidence>
<evidence type="ECO:0000256" key="1">
    <source>
        <dbReference type="ARBA" id="ARBA00004498"/>
    </source>
</evidence>
<comment type="cofactor">
    <cofactor evidence="15">
        <name>Ca(2+)</name>
        <dbReference type="ChEBI" id="CHEBI:29108"/>
    </cofactor>
    <text evidence="15">Can bind about 5 Ca(2+) ions per subunit.</text>
</comment>
<dbReference type="FunFam" id="3.40.390.10:FF:000007">
    <property type="entry name" value="Collagenase 3"/>
    <property type="match status" value="1"/>
</dbReference>
<dbReference type="KEGG" id="emc:129326306"/>
<feature type="binding site" evidence="15">
    <location>
        <position position="183"/>
    </location>
    <ligand>
        <name>Zn(2+)</name>
        <dbReference type="ChEBI" id="CHEBI:29105"/>
        <label>1</label>
    </ligand>
</feature>
<dbReference type="InterPro" id="IPR036365">
    <property type="entry name" value="PGBD-like_sf"/>
</dbReference>
<dbReference type="InterPro" id="IPR001818">
    <property type="entry name" value="Pept_M10_metallopeptidase"/>
</dbReference>
<feature type="short sequence motif" description="Cysteine switch" evidence="16">
    <location>
        <begin position="103"/>
        <end position="110"/>
    </location>
</feature>
<feature type="binding site" evidence="15">
    <location>
        <position position="181"/>
    </location>
    <ligand>
        <name>Zn(2+)</name>
        <dbReference type="ChEBI" id="CHEBI:29105"/>
        <label>1</label>
    </ligand>
</feature>
<dbReference type="CDD" id="cd04278">
    <property type="entry name" value="ZnMc_MMP"/>
    <property type="match status" value="1"/>
</dbReference>
<feature type="binding site" evidence="15">
    <location>
        <position position="213"/>
    </location>
    <ligand>
        <name>Ca(2+)</name>
        <dbReference type="ChEBI" id="CHEBI:29108"/>
        <label>3</label>
    </ligand>
</feature>
<feature type="chain" id="PRO_5041705160" evidence="17">
    <location>
        <begin position="22"/>
        <end position="299"/>
    </location>
</feature>